<dbReference type="InterPro" id="IPR003759">
    <property type="entry name" value="Cbl-bd_cap"/>
</dbReference>
<dbReference type="RefSeq" id="WP_002526792.1">
    <property type="nucleotide sequence ID" value="NZ_AP024747.1"/>
</dbReference>
<dbReference type="Gene3D" id="3.20.20.20">
    <property type="entry name" value="Dihydropteroate synthase-like"/>
    <property type="match status" value="1"/>
</dbReference>
<dbReference type="SUPFAM" id="SSF52242">
    <property type="entry name" value="Cobalamin (vitamin B12)-binding domain"/>
    <property type="match status" value="1"/>
</dbReference>
<evidence type="ECO:0000259" key="8">
    <source>
        <dbReference type="PROSITE" id="PS51332"/>
    </source>
</evidence>
<dbReference type="AlphaFoldDB" id="A0AAD1NVW5"/>
<dbReference type="SUPFAM" id="SSF51717">
    <property type="entry name" value="Dihydropteroate synthetase-like"/>
    <property type="match status" value="1"/>
</dbReference>
<dbReference type="GO" id="GO:0046653">
    <property type="term" value="P:tetrahydrofolate metabolic process"/>
    <property type="evidence" value="ECO:0007669"/>
    <property type="project" value="TreeGrafter"/>
</dbReference>
<dbReference type="PANTHER" id="PTHR45833">
    <property type="entry name" value="METHIONINE SYNTHASE"/>
    <property type="match status" value="1"/>
</dbReference>
<evidence type="ECO:0000256" key="4">
    <source>
        <dbReference type="ARBA" id="ARBA00023285"/>
    </source>
</evidence>
<dbReference type="EMBL" id="AP024747">
    <property type="protein sequence ID" value="BCY25089.1"/>
    <property type="molecule type" value="Genomic_DNA"/>
</dbReference>
<dbReference type="PROSITE" id="PS51332">
    <property type="entry name" value="B12_BINDING"/>
    <property type="match status" value="1"/>
</dbReference>
<accession>A0AAD1NVW5</accession>
<dbReference type="Gene3D" id="3.10.196.10">
    <property type="entry name" value="Vitamin B12-dependent methionine synthase, activation domain"/>
    <property type="match status" value="1"/>
</dbReference>
<keyword evidence="2" id="KW-0479">Metal-binding</keyword>
<dbReference type="InterPro" id="IPR004223">
    <property type="entry name" value="VitB12-dep_Met_synth_activ_dom"/>
</dbReference>
<proteinExistence type="predicted"/>
<dbReference type="Pfam" id="PF02607">
    <property type="entry name" value="B12-binding_2"/>
    <property type="match status" value="1"/>
</dbReference>
<dbReference type="GO" id="GO:0005829">
    <property type="term" value="C:cytosol"/>
    <property type="evidence" value="ECO:0007669"/>
    <property type="project" value="TreeGrafter"/>
</dbReference>
<feature type="domain" description="AdoMet activation" evidence="7">
    <location>
        <begin position="347"/>
        <end position="639"/>
    </location>
</feature>
<dbReference type="PROSITE" id="PS51337">
    <property type="entry name" value="B12_BINDING_NTER"/>
    <property type="match status" value="1"/>
</dbReference>
<evidence type="ECO:0000313" key="10">
    <source>
        <dbReference type="EMBL" id="BCY25089.1"/>
    </source>
</evidence>
<feature type="compositionally biased region" description="Basic and acidic residues" evidence="6">
    <location>
        <begin position="348"/>
        <end position="363"/>
    </location>
</feature>
<dbReference type="SUPFAM" id="SSF56507">
    <property type="entry name" value="Methionine synthase activation domain-like"/>
    <property type="match status" value="1"/>
</dbReference>
<evidence type="ECO:0008006" key="12">
    <source>
        <dbReference type="Google" id="ProtNLM"/>
    </source>
</evidence>
<dbReference type="GO" id="GO:0046872">
    <property type="term" value="F:metal ion binding"/>
    <property type="evidence" value="ECO:0007669"/>
    <property type="project" value="UniProtKB-KW"/>
</dbReference>
<dbReference type="Pfam" id="PF02965">
    <property type="entry name" value="Met_synt_B12"/>
    <property type="match status" value="1"/>
</dbReference>
<feature type="domain" description="B12-binding N-terminal" evidence="9">
    <location>
        <begin position="101"/>
        <end position="194"/>
    </location>
</feature>
<gene>
    <name evidence="10" type="ORF">KB1_10790</name>
</gene>
<dbReference type="FunFam" id="1.10.1240.10:FF:000002">
    <property type="entry name" value="Methionine synthase"/>
    <property type="match status" value="1"/>
</dbReference>
<dbReference type="InterPro" id="IPR036724">
    <property type="entry name" value="Cobalamin-bd_sf"/>
</dbReference>
<dbReference type="GO" id="GO:0031419">
    <property type="term" value="F:cobalamin binding"/>
    <property type="evidence" value="ECO:0007669"/>
    <property type="project" value="InterPro"/>
</dbReference>
<feature type="region of interest" description="Disordered" evidence="6">
    <location>
        <begin position="344"/>
        <end position="367"/>
    </location>
</feature>
<dbReference type="InterPro" id="IPR037010">
    <property type="entry name" value="VitB12-dep_Met_synth_activ_sf"/>
</dbReference>
<dbReference type="Proteomes" id="UP000825072">
    <property type="component" value="Chromosome 1"/>
</dbReference>
<evidence type="ECO:0000256" key="2">
    <source>
        <dbReference type="ARBA" id="ARBA00022723"/>
    </source>
</evidence>
<dbReference type="GO" id="GO:0032259">
    <property type="term" value="P:methylation"/>
    <property type="evidence" value="ECO:0007669"/>
    <property type="project" value="UniProtKB-KW"/>
</dbReference>
<keyword evidence="1 5" id="KW-0808">Transferase</keyword>
<dbReference type="InterPro" id="IPR036594">
    <property type="entry name" value="Meth_synthase_dom"/>
</dbReference>
<reference evidence="10" key="1">
    <citation type="submission" date="2021-06" db="EMBL/GenBank/DDBJ databases">
        <title>Genome sequence of Cutibacterium modestum strain KB17-24694.</title>
        <authorList>
            <person name="Dekio I."/>
            <person name="Asahina A."/>
            <person name="Nishida M."/>
        </authorList>
    </citation>
    <scope>NUCLEOTIDE SEQUENCE</scope>
    <source>
        <strain evidence="10">KB17-24694</strain>
    </source>
</reference>
<dbReference type="Pfam" id="PF02310">
    <property type="entry name" value="B12-binding"/>
    <property type="match status" value="1"/>
</dbReference>
<dbReference type="PANTHER" id="PTHR45833:SF1">
    <property type="entry name" value="METHIONINE SYNTHASE"/>
    <property type="match status" value="1"/>
</dbReference>
<dbReference type="SUPFAM" id="SSF47644">
    <property type="entry name" value="Methionine synthase domain"/>
    <property type="match status" value="1"/>
</dbReference>
<evidence type="ECO:0000259" key="9">
    <source>
        <dbReference type="PROSITE" id="PS51337"/>
    </source>
</evidence>
<dbReference type="InterPro" id="IPR011005">
    <property type="entry name" value="Dihydropteroate_synth-like_sf"/>
</dbReference>
<sequence length="639" mass="70655">MPSLRSRSVIRACAPPSASQTFNPAARIVLNSVFLHEAVKAGLDSAIVHTAKILPIDRIPDEQREVALDLVYDRRRADYDPLARFLELFEGVTAASMRAEREAELSAMPLFDRLKQRIIDGNAKGLEADLDEAMVSKPALDIANEDLLAGMQVVGDLFGSGKMQLPFVLQSAEVMKAAVTHLEPHMDKSEASGKGTLVLATVKGDVHDIGKNLVDIIVSNNGYHVVNLGIKQPVAAIIEAAETNEADVIGMSGLLVKSTMVMKDNLLELNHAGLASRYPVMLGGAALTRTFVEEDLNDLFEGEVRYAKDAFEGLRLMDAVMAVKKGVPGAELPKPRRRRLKVIQPTADSKETITDEDAPRSDVARPVPRSVEIPTPPFWGSRVSTGISLADVLVWLDERATFMDRWGLKGSRIDGSWDRMVNEVARPRLRLLLDRIRQENLAQFGVVDGYWPCFSQGHDLIVLDPEDTSLELTRFTFPRQSNGRKLCLADFFRDADEAGTYGPDVIGFQLVTMGKALSAATQRLFEADSYREYLELHGLSVQLTEALAEMWHARVRHELGIDGTDSSVADAINHQTYRGCRYSFGYAACPNLEDRAKVVKLLNPTRIGVELSEEFQLHPEQSTDAFVVHHPEANYFNAK</sequence>
<dbReference type="GO" id="GO:0008705">
    <property type="term" value="F:methionine synthase activity"/>
    <property type="evidence" value="ECO:0007669"/>
    <property type="project" value="InterPro"/>
</dbReference>
<dbReference type="FunFam" id="3.40.50.280:FF:000004">
    <property type="entry name" value="Methionine synthase"/>
    <property type="match status" value="1"/>
</dbReference>
<dbReference type="InterPro" id="IPR050554">
    <property type="entry name" value="Met_Synthase/Corrinoid"/>
</dbReference>
<protein>
    <recommendedName>
        <fullName evidence="12">Methionine synthase</fullName>
    </recommendedName>
</protein>
<evidence type="ECO:0000256" key="3">
    <source>
        <dbReference type="ARBA" id="ARBA00022737"/>
    </source>
</evidence>
<name>A0AAD1NVW5_9ACTN</name>
<dbReference type="Gene3D" id="1.10.1240.10">
    <property type="entry name" value="Methionine synthase domain"/>
    <property type="match status" value="1"/>
</dbReference>
<keyword evidence="4" id="KW-0170">Cobalt</keyword>
<keyword evidence="3" id="KW-0677">Repeat</keyword>
<dbReference type="SMART" id="SM01018">
    <property type="entry name" value="B12-binding_2"/>
    <property type="match status" value="1"/>
</dbReference>
<dbReference type="InterPro" id="IPR006158">
    <property type="entry name" value="Cobalamin-bd"/>
</dbReference>
<evidence type="ECO:0000256" key="5">
    <source>
        <dbReference type="PROSITE-ProRule" id="PRU00346"/>
    </source>
</evidence>
<evidence type="ECO:0000259" key="7">
    <source>
        <dbReference type="PROSITE" id="PS50974"/>
    </source>
</evidence>
<dbReference type="Gene3D" id="3.40.50.280">
    <property type="entry name" value="Cobalamin-binding domain"/>
    <property type="match status" value="1"/>
</dbReference>
<evidence type="ECO:0000313" key="11">
    <source>
        <dbReference type="Proteomes" id="UP000825072"/>
    </source>
</evidence>
<keyword evidence="5" id="KW-0489">Methyltransferase</keyword>
<dbReference type="GO" id="GO:0050667">
    <property type="term" value="P:homocysteine metabolic process"/>
    <property type="evidence" value="ECO:0007669"/>
    <property type="project" value="TreeGrafter"/>
</dbReference>
<evidence type="ECO:0000256" key="1">
    <source>
        <dbReference type="ARBA" id="ARBA00022679"/>
    </source>
</evidence>
<evidence type="ECO:0000256" key="6">
    <source>
        <dbReference type="SAM" id="MobiDB-lite"/>
    </source>
</evidence>
<dbReference type="PROSITE" id="PS50974">
    <property type="entry name" value="ADOMET_ACTIVATION"/>
    <property type="match status" value="1"/>
</dbReference>
<feature type="domain" description="B12-binding" evidence="8">
    <location>
        <begin position="194"/>
        <end position="331"/>
    </location>
</feature>
<organism evidence="10 11">
    <name type="scientific">Cutibacterium modestum</name>
    <dbReference type="NCBI Taxonomy" id="2559073"/>
    <lineage>
        <taxon>Bacteria</taxon>
        <taxon>Bacillati</taxon>
        <taxon>Actinomycetota</taxon>
        <taxon>Actinomycetes</taxon>
        <taxon>Propionibacteriales</taxon>
        <taxon>Propionibacteriaceae</taxon>
        <taxon>Cutibacterium</taxon>
    </lineage>
</organism>